<proteinExistence type="predicted"/>
<organism evidence="2 3">
    <name type="scientific">Ataeniobius toweri</name>
    <dbReference type="NCBI Taxonomy" id="208326"/>
    <lineage>
        <taxon>Eukaryota</taxon>
        <taxon>Metazoa</taxon>
        <taxon>Chordata</taxon>
        <taxon>Craniata</taxon>
        <taxon>Vertebrata</taxon>
        <taxon>Euteleostomi</taxon>
        <taxon>Actinopterygii</taxon>
        <taxon>Neopterygii</taxon>
        <taxon>Teleostei</taxon>
        <taxon>Neoteleostei</taxon>
        <taxon>Acanthomorphata</taxon>
        <taxon>Ovalentaria</taxon>
        <taxon>Atherinomorphae</taxon>
        <taxon>Cyprinodontiformes</taxon>
        <taxon>Goodeidae</taxon>
        <taxon>Ataeniobius</taxon>
    </lineage>
</organism>
<feature type="region of interest" description="Disordered" evidence="1">
    <location>
        <begin position="124"/>
        <end position="148"/>
    </location>
</feature>
<name>A0ABU7AYY8_9TELE</name>
<gene>
    <name evidence="2" type="ORF">ATANTOWER_021340</name>
</gene>
<evidence type="ECO:0000256" key="1">
    <source>
        <dbReference type="SAM" id="MobiDB-lite"/>
    </source>
</evidence>
<reference evidence="2 3" key="1">
    <citation type="submission" date="2021-07" db="EMBL/GenBank/DDBJ databases">
        <authorList>
            <person name="Palmer J.M."/>
        </authorList>
    </citation>
    <scope>NUCLEOTIDE SEQUENCE [LARGE SCALE GENOMIC DNA]</scope>
    <source>
        <strain evidence="2 3">AT_MEX2019</strain>
        <tissue evidence="2">Muscle</tissue>
    </source>
</reference>
<protein>
    <submittedName>
        <fullName evidence="2">Uncharacterized protein</fullName>
    </submittedName>
</protein>
<evidence type="ECO:0000313" key="2">
    <source>
        <dbReference type="EMBL" id="MED6243501.1"/>
    </source>
</evidence>
<dbReference type="EMBL" id="JAHUTI010034076">
    <property type="protein sequence ID" value="MED6243501.1"/>
    <property type="molecule type" value="Genomic_DNA"/>
</dbReference>
<sequence>MYQRSFWKPHQITVRELKTCSTTLPYLYRMHKGKYYRQELEYTPWLGTKEYITSCPALPCRMLLPGQSLQLFMLERLCVRRNSNLKGAYLAVRSQFVLKTPYFLAVTVNNLRAIFVNSQIEDTNPPSQQLETDRKSTAGDRSIFSRLE</sequence>
<dbReference type="Proteomes" id="UP001345963">
    <property type="component" value="Unassembled WGS sequence"/>
</dbReference>
<accession>A0ABU7AYY8</accession>
<comment type="caution">
    <text evidence="2">The sequence shown here is derived from an EMBL/GenBank/DDBJ whole genome shotgun (WGS) entry which is preliminary data.</text>
</comment>
<keyword evidence="3" id="KW-1185">Reference proteome</keyword>
<evidence type="ECO:0000313" key="3">
    <source>
        <dbReference type="Proteomes" id="UP001345963"/>
    </source>
</evidence>